<protein>
    <submittedName>
        <fullName evidence="1">Uncharacterized protein</fullName>
    </submittedName>
</protein>
<keyword evidence="2" id="KW-1185">Reference proteome</keyword>
<dbReference type="Proteomes" id="UP001501116">
    <property type="component" value="Unassembled WGS sequence"/>
</dbReference>
<accession>A0ABP5BBR4</accession>
<proteinExistence type="predicted"/>
<comment type="caution">
    <text evidence="1">The sequence shown here is derived from an EMBL/GenBank/DDBJ whole genome shotgun (WGS) entry which is preliminary data.</text>
</comment>
<evidence type="ECO:0000313" key="2">
    <source>
        <dbReference type="Proteomes" id="UP001501116"/>
    </source>
</evidence>
<gene>
    <name evidence="1" type="ORF">GCM10009754_04060</name>
</gene>
<name>A0ABP5BBR4_9PSEU</name>
<evidence type="ECO:0000313" key="1">
    <source>
        <dbReference type="EMBL" id="GAA1940119.1"/>
    </source>
</evidence>
<sequence length="94" mass="10797">MTQYLKTITLTAKTESAVPPIMDIEREYDRPFDLFPRERARITGIDLDHWTLTLRQDYADDFKKVASVVGKDNAQAVLDALKRAVPEDWETAVD</sequence>
<organism evidence="1 2">
    <name type="scientific">Amycolatopsis minnesotensis</name>
    <dbReference type="NCBI Taxonomy" id="337894"/>
    <lineage>
        <taxon>Bacteria</taxon>
        <taxon>Bacillati</taxon>
        <taxon>Actinomycetota</taxon>
        <taxon>Actinomycetes</taxon>
        <taxon>Pseudonocardiales</taxon>
        <taxon>Pseudonocardiaceae</taxon>
        <taxon>Amycolatopsis</taxon>
    </lineage>
</organism>
<reference evidence="2" key="1">
    <citation type="journal article" date="2019" name="Int. J. Syst. Evol. Microbiol.">
        <title>The Global Catalogue of Microorganisms (GCM) 10K type strain sequencing project: providing services to taxonomists for standard genome sequencing and annotation.</title>
        <authorList>
            <consortium name="The Broad Institute Genomics Platform"/>
            <consortium name="The Broad Institute Genome Sequencing Center for Infectious Disease"/>
            <person name="Wu L."/>
            <person name="Ma J."/>
        </authorList>
    </citation>
    <scope>NUCLEOTIDE SEQUENCE [LARGE SCALE GENOMIC DNA]</scope>
    <source>
        <strain evidence="2">JCM 14545</strain>
    </source>
</reference>
<dbReference type="EMBL" id="BAAANN010000002">
    <property type="protein sequence ID" value="GAA1940119.1"/>
    <property type="molecule type" value="Genomic_DNA"/>
</dbReference>
<dbReference type="RefSeq" id="WP_344412712.1">
    <property type="nucleotide sequence ID" value="NZ_BAAANN010000002.1"/>
</dbReference>